<evidence type="ECO:0000259" key="2">
    <source>
        <dbReference type="Pfam" id="PF00326"/>
    </source>
</evidence>
<organism evidence="3 4">
    <name type="scientific">Melanomma pulvis-pyrius CBS 109.77</name>
    <dbReference type="NCBI Taxonomy" id="1314802"/>
    <lineage>
        <taxon>Eukaryota</taxon>
        <taxon>Fungi</taxon>
        <taxon>Dikarya</taxon>
        <taxon>Ascomycota</taxon>
        <taxon>Pezizomycotina</taxon>
        <taxon>Dothideomycetes</taxon>
        <taxon>Pleosporomycetidae</taxon>
        <taxon>Pleosporales</taxon>
        <taxon>Melanommataceae</taxon>
        <taxon>Melanomma</taxon>
    </lineage>
</organism>
<dbReference type="Gene3D" id="1.20.1440.110">
    <property type="entry name" value="acylaminoacyl peptidase"/>
    <property type="match status" value="1"/>
</dbReference>
<accession>A0A6A6X2N9</accession>
<feature type="domain" description="Peptidase S9 prolyl oligopeptidase catalytic" evidence="2">
    <location>
        <begin position="246"/>
        <end position="302"/>
    </location>
</feature>
<gene>
    <name evidence="3" type="ORF">K505DRAFT_364552</name>
</gene>
<reference evidence="3" key="1">
    <citation type="journal article" date="2020" name="Stud. Mycol.">
        <title>101 Dothideomycetes genomes: a test case for predicting lifestyles and emergence of pathogens.</title>
        <authorList>
            <person name="Haridas S."/>
            <person name="Albert R."/>
            <person name="Binder M."/>
            <person name="Bloem J."/>
            <person name="Labutti K."/>
            <person name="Salamov A."/>
            <person name="Andreopoulos B."/>
            <person name="Baker S."/>
            <person name="Barry K."/>
            <person name="Bills G."/>
            <person name="Bluhm B."/>
            <person name="Cannon C."/>
            <person name="Castanera R."/>
            <person name="Culley D."/>
            <person name="Daum C."/>
            <person name="Ezra D."/>
            <person name="Gonzalez J."/>
            <person name="Henrissat B."/>
            <person name="Kuo A."/>
            <person name="Liang C."/>
            <person name="Lipzen A."/>
            <person name="Lutzoni F."/>
            <person name="Magnuson J."/>
            <person name="Mondo S."/>
            <person name="Nolan M."/>
            <person name="Ohm R."/>
            <person name="Pangilinan J."/>
            <person name="Park H.-J."/>
            <person name="Ramirez L."/>
            <person name="Alfaro M."/>
            <person name="Sun H."/>
            <person name="Tritt A."/>
            <person name="Yoshinaga Y."/>
            <person name="Zwiers L.-H."/>
            <person name="Turgeon B."/>
            <person name="Goodwin S."/>
            <person name="Spatafora J."/>
            <person name="Crous P."/>
            <person name="Grigoriev I."/>
        </authorList>
    </citation>
    <scope>NUCLEOTIDE SEQUENCE</scope>
    <source>
        <strain evidence="3">CBS 109.77</strain>
    </source>
</reference>
<dbReference type="AlphaFoldDB" id="A0A6A6X2N9"/>
<protein>
    <submittedName>
        <fullName evidence="3">Alpha/beta-hydrolase</fullName>
    </submittedName>
</protein>
<dbReference type="InterPro" id="IPR001375">
    <property type="entry name" value="Peptidase_S9_cat"/>
</dbReference>
<dbReference type="GO" id="GO:0016787">
    <property type="term" value="F:hydrolase activity"/>
    <property type="evidence" value="ECO:0007669"/>
    <property type="project" value="UniProtKB-KW"/>
</dbReference>
<proteinExistence type="predicted"/>
<dbReference type="InterPro" id="IPR029058">
    <property type="entry name" value="AB_hydrolase_fold"/>
</dbReference>
<dbReference type="Pfam" id="PF00326">
    <property type="entry name" value="Peptidase_S9"/>
    <property type="match status" value="1"/>
</dbReference>
<dbReference type="InterPro" id="IPR050261">
    <property type="entry name" value="FrsA_esterase"/>
</dbReference>
<dbReference type="SUPFAM" id="SSF53474">
    <property type="entry name" value="alpha/beta-Hydrolases"/>
    <property type="match status" value="1"/>
</dbReference>
<feature type="signal peptide" evidence="1">
    <location>
        <begin position="1"/>
        <end position="25"/>
    </location>
</feature>
<keyword evidence="1" id="KW-0732">Signal</keyword>
<keyword evidence="4" id="KW-1185">Reference proteome</keyword>
<dbReference type="EMBL" id="MU002063">
    <property type="protein sequence ID" value="KAF2790622.1"/>
    <property type="molecule type" value="Genomic_DNA"/>
</dbReference>
<sequence length="435" mass="48481">MKFIYSAFLFSLLFLILALSPLGATQEFLQNEQPVLILSNDSSFHFELLGPLGQSIYSGADVGPILGAAKDIKPGDFESFSSVFYALANHTKAQAEDPLLAYDPVNVRDTWFAASTYFRRADFYLHGNWEDPRINEYWDEQTSAFDKAIASLPIPGKRLRIPATGFYVEAIWFPASSDCNSKTPTLIVGNGYDEAQEDLYHILVVPALARGWNVLTYEGPGQPTVRRRQNLGFIPDWERVVTPLVDYLFAEQHDIVDTDRLALFGYSFGGYLSARAAAFEPRLSAVMLDPGIWSAYDSFTSSLGSEAVSLLENGTKEDFDDTIASYLNATDAPSSLRWGIEQGLWAFNTISPYDFLQESKKYNIKDVVDKIQMPVWVADAKHDGFFPGQAPLVKKALGDHATYHLFDGAAGYHCHVGALQELTREVFAWLNKTLA</sequence>
<dbReference type="Gene3D" id="3.40.50.1820">
    <property type="entry name" value="alpha/beta hydrolase"/>
    <property type="match status" value="1"/>
</dbReference>
<feature type="chain" id="PRO_5025524987" evidence="1">
    <location>
        <begin position="26"/>
        <end position="435"/>
    </location>
</feature>
<evidence type="ECO:0000256" key="1">
    <source>
        <dbReference type="SAM" id="SignalP"/>
    </source>
</evidence>
<dbReference type="OrthoDB" id="249703at2759"/>
<dbReference type="PANTHER" id="PTHR22946">
    <property type="entry name" value="DIENELACTONE HYDROLASE DOMAIN-CONTAINING PROTEIN-RELATED"/>
    <property type="match status" value="1"/>
</dbReference>
<evidence type="ECO:0000313" key="4">
    <source>
        <dbReference type="Proteomes" id="UP000799757"/>
    </source>
</evidence>
<name>A0A6A6X2N9_9PLEO</name>
<evidence type="ECO:0000313" key="3">
    <source>
        <dbReference type="EMBL" id="KAF2790622.1"/>
    </source>
</evidence>
<dbReference type="Proteomes" id="UP000799757">
    <property type="component" value="Unassembled WGS sequence"/>
</dbReference>
<keyword evidence="3" id="KW-0378">Hydrolase</keyword>
<dbReference type="PANTHER" id="PTHR22946:SF12">
    <property type="entry name" value="CONIDIAL PIGMENT BIOSYNTHESIS PROTEIN AYG1 (AFU_ORTHOLOGUE AFUA_2G17550)"/>
    <property type="match status" value="1"/>
</dbReference>